<evidence type="ECO:0000313" key="2">
    <source>
        <dbReference type="EMBL" id="SOQ38155.1"/>
    </source>
</evidence>
<proteinExistence type="predicted"/>
<accession>A0A2H1VBE5</accession>
<dbReference type="AlphaFoldDB" id="A0A2H1VBE5"/>
<feature type="compositionally biased region" description="Basic residues" evidence="1">
    <location>
        <begin position="135"/>
        <end position="146"/>
    </location>
</feature>
<protein>
    <submittedName>
        <fullName evidence="2">SFRICE_034761</fullName>
    </submittedName>
</protein>
<reference evidence="2" key="1">
    <citation type="submission" date="2016-07" db="EMBL/GenBank/DDBJ databases">
        <authorList>
            <person name="Bretaudeau A."/>
        </authorList>
    </citation>
    <scope>NUCLEOTIDE SEQUENCE</scope>
    <source>
        <strain evidence="2">Rice</strain>
        <tissue evidence="2">Whole body</tissue>
    </source>
</reference>
<dbReference type="EMBL" id="ODYU01001644">
    <property type="protein sequence ID" value="SOQ38155.1"/>
    <property type="molecule type" value="Genomic_DNA"/>
</dbReference>
<gene>
    <name evidence="2" type="ORF">SFRICE_034761</name>
</gene>
<feature type="region of interest" description="Disordered" evidence="1">
    <location>
        <begin position="125"/>
        <end position="146"/>
    </location>
</feature>
<name>A0A2H1VBE5_SPOFR</name>
<sequence length="282" mass="32316">MQRQRYVMPLILEGVGRGAHYDSVLLLRYFRKTENSPVVLCPTRESNPRLFVRQSQLRPLDRRGNQLLCESDLLNGVRLLPYPGHNSRLRATTEKFSKIRKKPSNTLPDPGIEPENPCSAVALATTRPTRQSERKMKKKSRKKKERKTININDMEEPSTVNYPATTLTTFTDKIGDNLTTYNFITFGRHTKLIIMLSTYSDDCLTRNMTSFKPCWRALLETRSVATRQSPHRMPRNAAHEYESLAQLETSRVPRQTITFTPEVRTTWQVTGPSPPKPGVETG</sequence>
<organism evidence="2">
    <name type="scientific">Spodoptera frugiperda</name>
    <name type="common">Fall armyworm</name>
    <dbReference type="NCBI Taxonomy" id="7108"/>
    <lineage>
        <taxon>Eukaryota</taxon>
        <taxon>Metazoa</taxon>
        <taxon>Ecdysozoa</taxon>
        <taxon>Arthropoda</taxon>
        <taxon>Hexapoda</taxon>
        <taxon>Insecta</taxon>
        <taxon>Pterygota</taxon>
        <taxon>Neoptera</taxon>
        <taxon>Endopterygota</taxon>
        <taxon>Lepidoptera</taxon>
        <taxon>Glossata</taxon>
        <taxon>Ditrysia</taxon>
        <taxon>Noctuoidea</taxon>
        <taxon>Noctuidae</taxon>
        <taxon>Amphipyrinae</taxon>
        <taxon>Spodoptera</taxon>
    </lineage>
</organism>
<evidence type="ECO:0000256" key="1">
    <source>
        <dbReference type="SAM" id="MobiDB-lite"/>
    </source>
</evidence>